<comment type="caution">
    <text evidence="3">The sequence shown here is derived from an EMBL/GenBank/DDBJ whole genome shotgun (WGS) entry which is preliminary data.</text>
</comment>
<dbReference type="AlphaFoldDB" id="A0AAD3DJ37"/>
<sequence>MSGYYGGRGRGRNYSNGRYANGRGGGGGRNSFARRGFASNLRAADDGFHAVSDPAAKPPEGSVSDESPAFKESLTRTCTLKFKGVPQHEVDKWYKMYRKYWPSPNGGFKGAHVTVFWDIENCRPDPDYAPLPINYAEMLRDAFKSTTEARAMRCIASLSKTYPATRPGAARRPGDDRLGYDQLTALNAQAGYMYIMTAPGKWNERVHKDVREVDDQLKCKMTTFLSECSAGDVAVLIAGDHGYVPFCLEAKGKGVNVIVIGPSLAGTNGALMYAADLWMDWPTFATFQGREQRQIPTQMSPQVEARTESIMRDHQEHYSFVKELDMVILLDTTYSMAPYIQGVRDNIGSVLEQISVSVPIRCWIHCYVRGRQLGR</sequence>
<evidence type="ECO:0000313" key="3">
    <source>
        <dbReference type="EMBL" id="GFR42776.1"/>
    </source>
</evidence>
<name>A0AAD3DJ37_9CHLO</name>
<dbReference type="EMBL" id="BMAR01000004">
    <property type="protein sequence ID" value="GFR42776.1"/>
    <property type="molecule type" value="Genomic_DNA"/>
</dbReference>
<organism evidence="3 4">
    <name type="scientific">Astrephomene gubernaculifera</name>
    <dbReference type="NCBI Taxonomy" id="47775"/>
    <lineage>
        <taxon>Eukaryota</taxon>
        <taxon>Viridiplantae</taxon>
        <taxon>Chlorophyta</taxon>
        <taxon>core chlorophytes</taxon>
        <taxon>Chlorophyceae</taxon>
        <taxon>CS clade</taxon>
        <taxon>Chlamydomonadales</taxon>
        <taxon>Astrephomenaceae</taxon>
        <taxon>Astrephomene</taxon>
    </lineage>
</organism>
<keyword evidence="4" id="KW-1185">Reference proteome</keyword>
<dbReference type="InterPro" id="IPR021139">
    <property type="entry name" value="NYN"/>
</dbReference>
<gene>
    <name evidence="3" type="ORF">Agub_g3738</name>
</gene>
<dbReference type="Gene3D" id="3.40.50.1010">
    <property type="entry name" value="5'-nuclease"/>
    <property type="match status" value="1"/>
</dbReference>
<dbReference type="Pfam" id="PF01936">
    <property type="entry name" value="NYN"/>
    <property type="match status" value="1"/>
</dbReference>
<feature type="domain" description="NYN" evidence="2">
    <location>
        <begin position="113"/>
        <end position="276"/>
    </location>
</feature>
<protein>
    <recommendedName>
        <fullName evidence="2">NYN domain-containing protein</fullName>
    </recommendedName>
</protein>
<evidence type="ECO:0000313" key="4">
    <source>
        <dbReference type="Proteomes" id="UP001054857"/>
    </source>
</evidence>
<feature type="region of interest" description="Disordered" evidence="1">
    <location>
        <begin position="1"/>
        <end position="32"/>
    </location>
</feature>
<evidence type="ECO:0000256" key="1">
    <source>
        <dbReference type="SAM" id="MobiDB-lite"/>
    </source>
</evidence>
<dbReference type="Proteomes" id="UP001054857">
    <property type="component" value="Unassembled WGS sequence"/>
</dbReference>
<feature type="compositionally biased region" description="Low complexity" evidence="1">
    <location>
        <begin position="12"/>
        <end position="21"/>
    </location>
</feature>
<reference evidence="3 4" key="1">
    <citation type="journal article" date="2021" name="Sci. Rep.">
        <title>Genome sequencing of the multicellular alga Astrephomene provides insights into convergent evolution of germ-soma differentiation.</title>
        <authorList>
            <person name="Yamashita S."/>
            <person name="Yamamoto K."/>
            <person name="Matsuzaki R."/>
            <person name="Suzuki S."/>
            <person name="Yamaguchi H."/>
            <person name="Hirooka S."/>
            <person name="Minakuchi Y."/>
            <person name="Miyagishima S."/>
            <person name="Kawachi M."/>
            <person name="Toyoda A."/>
            <person name="Nozaki H."/>
        </authorList>
    </citation>
    <scope>NUCLEOTIDE SEQUENCE [LARGE SCALE GENOMIC DNA]</scope>
    <source>
        <strain evidence="3 4">NIES-4017</strain>
    </source>
</reference>
<accession>A0AAD3DJ37</accession>
<proteinExistence type="predicted"/>
<dbReference type="GO" id="GO:0004540">
    <property type="term" value="F:RNA nuclease activity"/>
    <property type="evidence" value="ECO:0007669"/>
    <property type="project" value="InterPro"/>
</dbReference>
<evidence type="ECO:0000259" key="2">
    <source>
        <dbReference type="Pfam" id="PF01936"/>
    </source>
</evidence>
<feature type="region of interest" description="Disordered" evidence="1">
    <location>
        <begin position="49"/>
        <end position="69"/>
    </location>
</feature>